<dbReference type="EMBL" id="GG698902">
    <property type="protein sequence ID" value="EEU43393.1"/>
    <property type="molecule type" value="Genomic_DNA"/>
</dbReference>
<dbReference type="GeneID" id="9666403"/>
<gene>
    <name evidence="2" type="ORF">NECHADRAFT_82627</name>
</gene>
<feature type="region of interest" description="Disordered" evidence="1">
    <location>
        <begin position="59"/>
        <end position="106"/>
    </location>
</feature>
<dbReference type="VEuPathDB" id="FungiDB:NECHADRAFT_82627"/>
<proteinExistence type="predicted"/>
<dbReference type="KEGG" id="nhe:NECHADRAFT_82627"/>
<sequence length="106" mass="11556">MEETSCPPPDIKSDYHADLTVSNRITIMPKKSANVDSNDGLPYSRKNTLHEAAAMQRVGMGPQCDDPVGRQVQPPNINVTHDVDDACVHPSDTQAPSETDVEDVEI</sequence>
<reference evidence="2 3" key="1">
    <citation type="journal article" date="2009" name="PLoS Genet.">
        <title>The genome of Nectria haematococca: contribution of supernumerary chromosomes to gene expansion.</title>
        <authorList>
            <person name="Coleman J.J."/>
            <person name="Rounsley S.D."/>
            <person name="Rodriguez-Carres M."/>
            <person name="Kuo A."/>
            <person name="Wasmann C.C."/>
            <person name="Grimwood J."/>
            <person name="Schmutz J."/>
            <person name="Taga M."/>
            <person name="White G.J."/>
            <person name="Zhou S."/>
            <person name="Schwartz D.C."/>
            <person name="Freitag M."/>
            <person name="Ma L.J."/>
            <person name="Danchin E.G."/>
            <person name="Henrissat B."/>
            <person name="Coutinho P.M."/>
            <person name="Nelson D.R."/>
            <person name="Straney D."/>
            <person name="Napoli C.A."/>
            <person name="Barker B.M."/>
            <person name="Gribskov M."/>
            <person name="Rep M."/>
            <person name="Kroken S."/>
            <person name="Molnar I."/>
            <person name="Rensing C."/>
            <person name="Kennell J.C."/>
            <person name="Zamora J."/>
            <person name="Farman M.L."/>
            <person name="Selker E.U."/>
            <person name="Salamov A."/>
            <person name="Shapiro H."/>
            <person name="Pangilinan J."/>
            <person name="Lindquist E."/>
            <person name="Lamers C."/>
            <person name="Grigoriev I.V."/>
            <person name="Geiser D.M."/>
            <person name="Covert S.F."/>
            <person name="Temporini E."/>
            <person name="Vanetten H.D."/>
        </authorList>
    </citation>
    <scope>NUCLEOTIDE SEQUENCE [LARGE SCALE GENOMIC DNA]</scope>
    <source>
        <strain evidence="3">ATCC MYA-4622 / CBS 123669 / FGSC 9596 / NRRL 45880 / 77-13-4</strain>
    </source>
</reference>
<dbReference type="InParanoid" id="C7YXS0"/>
<keyword evidence="3" id="KW-1185">Reference proteome</keyword>
<organism evidence="2 3">
    <name type="scientific">Fusarium vanettenii (strain ATCC MYA-4622 / CBS 123669 / FGSC 9596 / NRRL 45880 / 77-13-4)</name>
    <name type="common">Fusarium solani subsp. pisi</name>
    <dbReference type="NCBI Taxonomy" id="660122"/>
    <lineage>
        <taxon>Eukaryota</taxon>
        <taxon>Fungi</taxon>
        <taxon>Dikarya</taxon>
        <taxon>Ascomycota</taxon>
        <taxon>Pezizomycotina</taxon>
        <taxon>Sordariomycetes</taxon>
        <taxon>Hypocreomycetidae</taxon>
        <taxon>Hypocreales</taxon>
        <taxon>Nectriaceae</taxon>
        <taxon>Fusarium</taxon>
        <taxon>Fusarium solani species complex</taxon>
        <taxon>Fusarium vanettenii</taxon>
    </lineage>
</organism>
<evidence type="ECO:0000256" key="1">
    <source>
        <dbReference type="SAM" id="MobiDB-lite"/>
    </source>
</evidence>
<evidence type="ECO:0000313" key="3">
    <source>
        <dbReference type="Proteomes" id="UP000005206"/>
    </source>
</evidence>
<accession>C7YXS0</accession>
<dbReference type="HOGENOM" id="CLU_2223919_0_0_1"/>
<dbReference type="Proteomes" id="UP000005206">
    <property type="component" value="Chromosome 7"/>
</dbReference>
<dbReference type="RefSeq" id="XP_003049106.1">
    <property type="nucleotide sequence ID" value="XM_003049060.1"/>
</dbReference>
<dbReference type="AlphaFoldDB" id="C7YXS0"/>
<name>C7YXS0_FUSV7</name>
<evidence type="ECO:0000313" key="2">
    <source>
        <dbReference type="EMBL" id="EEU43393.1"/>
    </source>
</evidence>
<protein>
    <submittedName>
        <fullName evidence="2">Uncharacterized protein</fullName>
    </submittedName>
</protein>